<comment type="similarity">
    <text evidence="1">Belongs to the bacterial reverse transcriptase family.</text>
</comment>
<dbReference type="AlphaFoldDB" id="A0A7X5QR03"/>
<evidence type="ECO:0000313" key="4">
    <source>
        <dbReference type="EMBL" id="NHB98742.1"/>
    </source>
</evidence>
<proteinExistence type="inferred from homology"/>
<dbReference type="NCBIfam" id="TIGR04416">
    <property type="entry name" value="group_II_RT_mat"/>
    <property type="match status" value="1"/>
</dbReference>
<dbReference type="Proteomes" id="UP000547931">
    <property type="component" value="Unassembled WGS sequence"/>
</dbReference>
<keyword evidence="4" id="KW-0548">Nucleotidyltransferase</keyword>
<dbReference type="InterPro" id="IPR013597">
    <property type="entry name" value="Mat_intron_G2"/>
</dbReference>
<evidence type="ECO:0000259" key="3">
    <source>
        <dbReference type="PROSITE" id="PS50878"/>
    </source>
</evidence>
<dbReference type="Pfam" id="PF08388">
    <property type="entry name" value="GIIM"/>
    <property type="match status" value="1"/>
</dbReference>
<feature type="domain" description="Reverse transcriptase" evidence="3">
    <location>
        <begin position="112"/>
        <end position="353"/>
    </location>
</feature>
<dbReference type="Pfam" id="PF00078">
    <property type="entry name" value="RVT_1"/>
    <property type="match status" value="1"/>
</dbReference>
<keyword evidence="4" id="KW-0695">RNA-directed DNA polymerase</keyword>
<dbReference type="EMBL" id="PUJV01000067">
    <property type="protein sequence ID" value="NHB98742.1"/>
    <property type="molecule type" value="Genomic_DNA"/>
</dbReference>
<dbReference type="PANTHER" id="PTHR34047">
    <property type="entry name" value="NUCLEAR INTRON MATURASE 1, MITOCHONDRIAL-RELATED"/>
    <property type="match status" value="1"/>
</dbReference>
<accession>A0A7X5QR03</accession>
<dbReference type="GO" id="GO:0003964">
    <property type="term" value="F:RNA-directed DNA polymerase activity"/>
    <property type="evidence" value="ECO:0007669"/>
    <property type="project" value="UniProtKB-KW"/>
</dbReference>
<dbReference type="PANTHER" id="PTHR34047:SF8">
    <property type="entry name" value="PROTEIN YKFC"/>
    <property type="match status" value="1"/>
</dbReference>
<comment type="caution">
    <text evidence="4">The sequence shown here is derived from an EMBL/GenBank/DDBJ whole genome shotgun (WGS) entry which is preliminary data.</text>
</comment>
<dbReference type="SUPFAM" id="SSF56672">
    <property type="entry name" value="DNA/RNA polymerases"/>
    <property type="match status" value="1"/>
</dbReference>
<dbReference type="CDD" id="cd01651">
    <property type="entry name" value="RT_G2_intron"/>
    <property type="match status" value="1"/>
</dbReference>
<organism evidence="4 5">
    <name type="scientific">Photorhabdus stackebrandtii</name>
    <dbReference type="NCBI Taxonomy" id="1123042"/>
    <lineage>
        <taxon>Bacteria</taxon>
        <taxon>Pseudomonadati</taxon>
        <taxon>Pseudomonadota</taxon>
        <taxon>Gammaproteobacteria</taxon>
        <taxon>Enterobacterales</taxon>
        <taxon>Morganellaceae</taxon>
        <taxon>Photorhabdus</taxon>
    </lineage>
</organism>
<protein>
    <submittedName>
        <fullName evidence="4">Group II intron reverse transcriptase/maturase</fullName>
    </submittedName>
</protein>
<gene>
    <name evidence="4" type="primary">ltrA</name>
    <name evidence="4" type="ORF">C5470_21465</name>
</gene>
<dbReference type="RefSeq" id="WP_166291746.1">
    <property type="nucleotide sequence ID" value="NZ_CAWPIE010000067.1"/>
</dbReference>
<dbReference type="InterPro" id="IPR030931">
    <property type="entry name" value="Group_II_RT_mat"/>
</dbReference>
<keyword evidence="5" id="KW-1185">Reference proteome</keyword>
<evidence type="ECO:0000256" key="2">
    <source>
        <dbReference type="SAM" id="MobiDB-lite"/>
    </source>
</evidence>
<dbReference type="PROSITE" id="PS50878">
    <property type="entry name" value="RT_POL"/>
    <property type="match status" value="1"/>
</dbReference>
<evidence type="ECO:0000256" key="1">
    <source>
        <dbReference type="ARBA" id="ARBA00034120"/>
    </source>
</evidence>
<keyword evidence="4" id="KW-0808">Transferase</keyword>
<dbReference type="InterPro" id="IPR000477">
    <property type="entry name" value="RT_dom"/>
</dbReference>
<name>A0A7X5QR03_9GAMM</name>
<feature type="region of interest" description="Disordered" evidence="2">
    <location>
        <begin position="1"/>
        <end position="24"/>
    </location>
</feature>
<dbReference type="InterPro" id="IPR051083">
    <property type="entry name" value="GrpII_Intron_Splice-Mob/Def"/>
</dbReference>
<sequence length="476" mass="55037">MTERLVVPGKPGNAGGGKEPWFRNNAESDEENWRLGNLRTPKYVQELQTTLHAKAKERSELRFHALYDKIYHRSVLTHAYQCCRRNKGAAGTDGQTFDDIESYGVEQWLGELAQQLREGTYVPKPVRRVHIPKPNGKTRPLGIACLRDRVCQMAAMLVLEPIFEADLPPEQHAYRRNQNAKSAVQEVHSLLTSGYRDIVDADLSGYFDTIPHPELMKSVARRIVDGNVLRLIKQWLAAPVEEKMRDGKVLRTTANRDNQCGIPQGSPISPLLSNLYMRRFIMGWKSLRIEQRLGARIVNYADDLVICCKGSNASHAMAAMRGLMAKLKLTVNEEKTRLCRMPEGEFDFLGYTFKRLYSARTRKPYRGTRPSKKSIKRMIESVRLQTSRNMEWMDAGEMVMRLNQKLGGWTNYFRLGPVTQSYRFIDRYTTTRLRRWLCKKHKQRSKGLRYPDEYFYNQLGLIQLPKLPQRLPWAKA</sequence>
<dbReference type="InterPro" id="IPR043502">
    <property type="entry name" value="DNA/RNA_pol_sf"/>
</dbReference>
<reference evidence="4 5" key="1">
    <citation type="submission" date="2018-02" db="EMBL/GenBank/DDBJ databases">
        <authorList>
            <person name="Machado R.A."/>
        </authorList>
    </citation>
    <scope>NUCLEOTIDE SEQUENCE [LARGE SCALE GENOMIC DNA]</scope>
    <source>
        <strain evidence="4 5">DSM 23271</strain>
    </source>
</reference>
<evidence type="ECO:0000313" key="5">
    <source>
        <dbReference type="Proteomes" id="UP000547931"/>
    </source>
</evidence>